<reference evidence="4" key="1">
    <citation type="submission" date="2017-02" db="EMBL/GenBank/DDBJ databases">
        <authorList>
            <person name="Varghese N."/>
            <person name="Submissions S."/>
        </authorList>
    </citation>
    <scope>NUCLEOTIDE SEQUENCE [LARGE SCALE GENOMIC DNA]</scope>
    <source>
        <strain evidence="4">USBA 833</strain>
    </source>
</reference>
<dbReference type="Pfam" id="PF02775">
    <property type="entry name" value="TPP_enzyme_C"/>
    <property type="match status" value="1"/>
</dbReference>
<dbReference type="PANTHER" id="PTHR42897">
    <property type="entry name" value="PYRUVATE SYNTHASE SUBUNIT PORB"/>
    <property type="match status" value="1"/>
</dbReference>
<gene>
    <name evidence="3" type="ORF">SAMN05443428_10317</name>
</gene>
<dbReference type="EMBL" id="FUYH01000003">
    <property type="protein sequence ID" value="SKA79212.1"/>
    <property type="molecule type" value="Genomic_DNA"/>
</dbReference>
<keyword evidence="4" id="KW-1185">Reference proteome</keyword>
<dbReference type="OrthoDB" id="9794954at2"/>
<evidence type="ECO:0000256" key="1">
    <source>
        <dbReference type="ARBA" id="ARBA00023002"/>
    </source>
</evidence>
<evidence type="ECO:0000313" key="4">
    <source>
        <dbReference type="Proteomes" id="UP000190105"/>
    </source>
</evidence>
<dbReference type="AlphaFoldDB" id="A0A1T4WPD4"/>
<proteinExistence type="predicted"/>
<evidence type="ECO:0000313" key="3">
    <source>
        <dbReference type="EMBL" id="SKA79212.1"/>
    </source>
</evidence>
<evidence type="ECO:0000259" key="2">
    <source>
        <dbReference type="Pfam" id="PF02775"/>
    </source>
</evidence>
<dbReference type="SUPFAM" id="SSF52518">
    <property type="entry name" value="Thiamin diphosphate-binding fold (THDP-binding)"/>
    <property type="match status" value="1"/>
</dbReference>
<dbReference type="InterPro" id="IPR029061">
    <property type="entry name" value="THDP-binding"/>
</dbReference>
<name>A0A1T4WPD4_9CLOT</name>
<protein>
    <submittedName>
        <fullName evidence="3">Pyruvate ferredoxin oxidoreductase beta subunit</fullName>
    </submittedName>
</protein>
<dbReference type="GO" id="GO:0016491">
    <property type="term" value="F:oxidoreductase activity"/>
    <property type="evidence" value="ECO:0007669"/>
    <property type="project" value="UniProtKB-KW"/>
</dbReference>
<dbReference type="STRING" id="1147123.SAMN05443428_10317"/>
<dbReference type="RefSeq" id="WP_078695491.1">
    <property type="nucleotide sequence ID" value="NZ_FUYH01000003.1"/>
</dbReference>
<keyword evidence="1" id="KW-0560">Oxidoreductase</keyword>
<dbReference type="Proteomes" id="UP000190105">
    <property type="component" value="Unassembled WGS sequence"/>
</dbReference>
<dbReference type="InterPro" id="IPR051479">
    <property type="entry name" value="PorB-like"/>
</dbReference>
<sequence>MPNLKELSAKKVRLTGGHRMCAGCGAPMVVNWVLKALKDEQKAVISNATGCLEVSTCLYPYTAWKDSWVHTAFENAAATGSGVEAAYRAMKRKGTLKDDYKFIAFGGDGGTYDIGLQSLSGAMERGHDLLYVCYDNGAYMNTGIQRSSATPMGADTTTSPAGKVKPGKQQYRKDLAEIMVSHHIPYVAQTVPVIPGTPYMFDLCNKAEKAFSIEGPKFMNVLTPCPRGWRIDTATELEVIKAAVDTCFWPLYEVENGVYKINYIPKEKKPITEWLKPQGRFKHLFKPENEHIIKMIQEEVDRRWEKLLYLAKVK</sequence>
<dbReference type="InterPro" id="IPR011766">
    <property type="entry name" value="TPP_enzyme_TPP-bd"/>
</dbReference>
<dbReference type="Gene3D" id="3.40.50.970">
    <property type="match status" value="2"/>
</dbReference>
<dbReference type="PANTHER" id="PTHR42897:SF2">
    <property type="entry name" value="PYRUVATE SYNTHASE SUBUNIT PORB"/>
    <property type="match status" value="1"/>
</dbReference>
<dbReference type="CDD" id="cd03376">
    <property type="entry name" value="TPP_PFOR_porB_like"/>
    <property type="match status" value="1"/>
</dbReference>
<dbReference type="GO" id="GO:0030976">
    <property type="term" value="F:thiamine pyrophosphate binding"/>
    <property type="evidence" value="ECO:0007669"/>
    <property type="project" value="InterPro"/>
</dbReference>
<organism evidence="3 4">
    <name type="scientific">Caloramator quimbayensis</name>
    <dbReference type="NCBI Taxonomy" id="1147123"/>
    <lineage>
        <taxon>Bacteria</taxon>
        <taxon>Bacillati</taxon>
        <taxon>Bacillota</taxon>
        <taxon>Clostridia</taxon>
        <taxon>Eubacteriales</taxon>
        <taxon>Clostridiaceae</taxon>
        <taxon>Caloramator</taxon>
    </lineage>
</organism>
<accession>A0A1T4WPD4</accession>
<keyword evidence="3" id="KW-0670">Pyruvate</keyword>
<feature type="domain" description="Thiamine pyrophosphate enzyme TPP-binding" evidence="2">
    <location>
        <begin position="49"/>
        <end position="220"/>
    </location>
</feature>